<evidence type="ECO:0000313" key="1">
    <source>
        <dbReference type="EMBL" id="TGB43797.1"/>
    </source>
</evidence>
<proteinExistence type="predicted"/>
<dbReference type="EMBL" id="RWKA01000005">
    <property type="protein sequence ID" value="TGB43797.1"/>
    <property type="molecule type" value="Genomic_DNA"/>
</dbReference>
<reference evidence="1 2" key="1">
    <citation type="submission" date="2018-12" db="EMBL/GenBank/DDBJ databases">
        <title>Draft genome sequences of Mycolicibacterium peregrinum isolated from a pig with lymphadenitis and from soil on the same Japanese pig farm.</title>
        <authorList>
            <person name="Komatsu T."/>
            <person name="Ohya K."/>
            <person name="Sawai K."/>
            <person name="Odoi J.O."/>
            <person name="Otsu K."/>
            <person name="Ota A."/>
            <person name="Ito T."/>
            <person name="Kawai M."/>
            <person name="Maruyama F."/>
        </authorList>
    </citation>
    <scope>NUCLEOTIDE SEQUENCE [LARGE SCALE GENOMIC DNA]</scope>
    <source>
        <strain evidence="1 2">138</strain>
    </source>
</reference>
<evidence type="ECO:0000313" key="2">
    <source>
        <dbReference type="Proteomes" id="UP000297792"/>
    </source>
</evidence>
<accession>A0A4Z0HVD2</accession>
<dbReference type="SUPFAM" id="SSF56112">
    <property type="entry name" value="Protein kinase-like (PK-like)"/>
    <property type="match status" value="1"/>
</dbReference>
<dbReference type="Pfam" id="PF04655">
    <property type="entry name" value="APH_6_hur"/>
    <property type="match status" value="1"/>
</dbReference>
<dbReference type="Proteomes" id="UP000297792">
    <property type="component" value="Unassembled WGS sequence"/>
</dbReference>
<dbReference type="GO" id="GO:0019748">
    <property type="term" value="P:secondary metabolic process"/>
    <property type="evidence" value="ECO:0007669"/>
    <property type="project" value="InterPro"/>
</dbReference>
<gene>
    <name evidence="1" type="ORF">EJD98_10855</name>
</gene>
<keyword evidence="1" id="KW-0808">Transferase</keyword>
<sequence>MPFGVPDAFVASYAKNSASGRAWVAALPGLAAEFLERWTLRPEGHPWHGMASLVLPVTRADSTPAVLKLQQVSEDSIGAALGLRAWNGNGVVRLLDHDPDTGTMLLERLDATRPLSSVADDDAAMQVLAELMARLVAVPAPPGLRHLAHIAAAMLDEVPRAIPALRDPAEQRLVHTCASAVAELVGESGDRLLHWDLHYDNILAGQREPWLTIDPEPLAGDPGFDLWPALDSRWEEAVVATGNVTRAVLRRFDLLTETLGLDRQRGTGWTLGRVLQNALWDIEDGKTSLDPAQVALAAALLRR</sequence>
<dbReference type="InterPro" id="IPR011009">
    <property type="entry name" value="Kinase-like_dom_sf"/>
</dbReference>
<dbReference type="AlphaFoldDB" id="A0A4Z0HVD2"/>
<dbReference type="GO" id="GO:0016773">
    <property type="term" value="F:phosphotransferase activity, alcohol group as acceptor"/>
    <property type="evidence" value="ECO:0007669"/>
    <property type="project" value="InterPro"/>
</dbReference>
<keyword evidence="2" id="KW-1185">Reference proteome</keyword>
<comment type="caution">
    <text evidence="1">The sequence shown here is derived from an EMBL/GenBank/DDBJ whole genome shotgun (WGS) entry which is preliminary data.</text>
</comment>
<protein>
    <submittedName>
        <fullName evidence="1">Hydroxyurea phosphotransferase</fullName>
    </submittedName>
</protein>
<dbReference type="InterPro" id="IPR006748">
    <property type="entry name" value="NH2Glyco/OHUrea_AB-resist_kin"/>
</dbReference>
<organism evidence="1 2">
    <name type="scientific">Mycolicibacterium peregrinum</name>
    <name type="common">Mycobacterium peregrinum</name>
    <dbReference type="NCBI Taxonomy" id="43304"/>
    <lineage>
        <taxon>Bacteria</taxon>
        <taxon>Bacillati</taxon>
        <taxon>Actinomycetota</taxon>
        <taxon>Actinomycetes</taxon>
        <taxon>Mycobacteriales</taxon>
        <taxon>Mycobacteriaceae</taxon>
        <taxon>Mycolicibacterium</taxon>
    </lineage>
</organism>
<name>A0A4Z0HVD2_MYCPR</name>